<dbReference type="Gene3D" id="3.30.70.20">
    <property type="match status" value="2"/>
</dbReference>
<keyword evidence="4" id="KW-0408">Iron</keyword>
<keyword evidence="8" id="KW-1185">Reference proteome</keyword>
<keyword evidence="1" id="KW-0004">4Fe-4S</keyword>
<feature type="domain" description="4Fe-4S ferredoxin-type" evidence="6">
    <location>
        <begin position="3"/>
        <end position="32"/>
    </location>
</feature>
<reference evidence="8" key="1">
    <citation type="journal article" date="2019" name="Int. J. Syst. Evol. Microbiol.">
        <title>The Global Catalogue of Microorganisms (GCM) 10K type strain sequencing project: providing services to taxonomists for standard genome sequencing and annotation.</title>
        <authorList>
            <consortium name="The Broad Institute Genomics Platform"/>
            <consortium name="The Broad Institute Genome Sequencing Center for Infectious Disease"/>
            <person name="Wu L."/>
            <person name="Ma J."/>
        </authorList>
    </citation>
    <scope>NUCLEOTIDE SEQUENCE [LARGE SCALE GENOMIC DNA]</scope>
    <source>
        <strain evidence="8">JCM 18424</strain>
    </source>
</reference>
<dbReference type="EMBL" id="BAABKE010000004">
    <property type="protein sequence ID" value="GAA5099450.1"/>
    <property type="molecule type" value="Genomic_DNA"/>
</dbReference>
<dbReference type="Pfam" id="PF13247">
    <property type="entry name" value="Fer4_11"/>
    <property type="match status" value="1"/>
</dbReference>
<dbReference type="InterPro" id="IPR017900">
    <property type="entry name" value="4Fe4S_Fe_S_CS"/>
</dbReference>
<dbReference type="RefSeq" id="WP_077925382.1">
    <property type="nucleotide sequence ID" value="NZ_BAABKE010000004.1"/>
</dbReference>
<organism evidence="7 8">
    <name type="scientific">Wohlfahrtiimonas larvae</name>
    <dbReference type="NCBI Taxonomy" id="1157986"/>
    <lineage>
        <taxon>Bacteria</taxon>
        <taxon>Pseudomonadati</taxon>
        <taxon>Pseudomonadota</taxon>
        <taxon>Gammaproteobacteria</taxon>
        <taxon>Cardiobacteriales</taxon>
        <taxon>Ignatzschineriaceae</taxon>
        <taxon>Wohlfahrtiimonas</taxon>
    </lineage>
</organism>
<dbReference type="SUPFAM" id="SSF54862">
    <property type="entry name" value="4Fe-4S ferredoxins"/>
    <property type="match status" value="1"/>
</dbReference>
<evidence type="ECO:0000256" key="4">
    <source>
        <dbReference type="ARBA" id="ARBA00023004"/>
    </source>
</evidence>
<evidence type="ECO:0000256" key="2">
    <source>
        <dbReference type="ARBA" id="ARBA00022723"/>
    </source>
</evidence>
<evidence type="ECO:0000256" key="3">
    <source>
        <dbReference type="ARBA" id="ARBA00022737"/>
    </source>
</evidence>
<dbReference type="Pfam" id="PF12837">
    <property type="entry name" value="Fer4_6"/>
    <property type="match status" value="1"/>
</dbReference>
<sequence length="167" mass="17965">MNNFITVNAERCIGCRTCEIACAVAHSEIKLQTLLPKETFSPRLKVIRGAKITLPVLCRQCENAPCAEVCPTLAISRQDSAVIVDQSLCIGCKNCAIACPFGAMTVITQEDSQALKCDLCHEVATGPACVRVCPTHALSIMDAKSMDEIIKEKREATAAKSLVNLAQ</sequence>
<dbReference type="InterPro" id="IPR017896">
    <property type="entry name" value="4Fe4S_Fe-S-bd"/>
</dbReference>
<keyword evidence="5" id="KW-0411">Iron-sulfur</keyword>
<evidence type="ECO:0000313" key="8">
    <source>
        <dbReference type="Proteomes" id="UP001500631"/>
    </source>
</evidence>
<gene>
    <name evidence="7" type="primary">hydN</name>
    <name evidence="7" type="ORF">GCM10023338_12960</name>
</gene>
<keyword evidence="3" id="KW-0677">Repeat</keyword>
<dbReference type="InterPro" id="IPR050294">
    <property type="entry name" value="RnfB_subfamily"/>
</dbReference>
<comment type="caution">
    <text evidence="7">The sequence shown here is derived from an EMBL/GenBank/DDBJ whole genome shotgun (WGS) entry which is preliminary data.</text>
</comment>
<dbReference type="PROSITE" id="PS51379">
    <property type="entry name" value="4FE4S_FER_2"/>
    <property type="match status" value="2"/>
</dbReference>
<dbReference type="Proteomes" id="UP001500631">
    <property type="component" value="Unassembled WGS sequence"/>
</dbReference>
<dbReference type="PROSITE" id="PS00198">
    <property type="entry name" value="4FE4S_FER_1"/>
    <property type="match status" value="1"/>
</dbReference>
<evidence type="ECO:0000256" key="1">
    <source>
        <dbReference type="ARBA" id="ARBA00022485"/>
    </source>
</evidence>
<dbReference type="PANTHER" id="PTHR42859">
    <property type="entry name" value="OXIDOREDUCTASE"/>
    <property type="match status" value="1"/>
</dbReference>
<name>A0ABP9MNR2_9GAMM</name>
<protein>
    <submittedName>
        <fullName evidence="7">Electron transport protein HydN</fullName>
    </submittedName>
</protein>
<keyword evidence="2" id="KW-0479">Metal-binding</keyword>
<accession>A0ABP9MNR2</accession>
<feature type="domain" description="4Fe-4S ferredoxin-type" evidence="6">
    <location>
        <begin position="80"/>
        <end position="109"/>
    </location>
</feature>
<dbReference type="PANTHER" id="PTHR42859:SF17">
    <property type="entry name" value="ELECTRON TRANSPORT PROTEIN HYDN-RELATED"/>
    <property type="match status" value="1"/>
</dbReference>
<evidence type="ECO:0000313" key="7">
    <source>
        <dbReference type="EMBL" id="GAA5099450.1"/>
    </source>
</evidence>
<proteinExistence type="predicted"/>
<evidence type="ECO:0000256" key="5">
    <source>
        <dbReference type="ARBA" id="ARBA00023014"/>
    </source>
</evidence>
<evidence type="ECO:0000259" key="6">
    <source>
        <dbReference type="PROSITE" id="PS51379"/>
    </source>
</evidence>
<dbReference type="CDD" id="cd10554">
    <property type="entry name" value="HycB_like"/>
    <property type="match status" value="1"/>
</dbReference>